<organism evidence="1 2">
    <name type="scientific">Wuchereria bancrofti</name>
    <dbReference type="NCBI Taxonomy" id="6293"/>
    <lineage>
        <taxon>Eukaryota</taxon>
        <taxon>Metazoa</taxon>
        <taxon>Ecdysozoa</taxon>
        <taxon>Nematoda</taxon>
        <taxon>Chromadorea</taxon>
        <taxon>Rhabditida</taxon>
        <taxon>Spirurina</taxon>
        <taxon>Spiruromorpha</taxon>
        <taxon>Filarioidea</taxon>
        <taxon>Onchocercidae</taxon>
        <taxon>Wuchereria</taxon>
    </lineage>
</organism>
<name>A0AAF5Q4C8_WUCBA</name>
<dbReference type="Proteomes" id="UP000093561">
    <property type="component" value="Unassembled WGS sequence"/>
</dbReference>
<evidence type="ECO:0000313" key="1">
    <source>
        <dbReference type="Proteomes" id="UP000093561"/>
    </source>
</evidence>
<reference evidence="2" key="3">
    <citation type="submission" date="2024-02" db="UniProtKB">
        <authorList>
            <consortium name="WormBaseParasite"/>
        </authorList>
    </citation>
    <scope>IDENTIFICATION</scope>
    <source>
        <strain evidence="2">pt0022</strain>
    </source>
</reference>
<sequence length="94" mass="10830">MRKDLKKCVVTEPFLNLVLTCLNGEEKQRDGLVGSMLKQYRITSPQKFGKSQSQGQIIQTTVKANRHRLQIYTVKRQEQAVKLDRDTFSATFNV</sequence>
<accession>A0AAF5Q4C8</accession>
<reference evidence="1" key="2">
    <citation type="journal article" date="2016" name="Mol. Ecol.">
        <title>Population genomics of the filarial nematode parasite Wuchereria bancrofti from mosquitoes.</title>
        <authorList>
            <person name="Small S.T."/>
            <person name="Reimer L.J."/>
            <person name="Tisch D.J."/>
            <person name="King C.L."/>
            <person name="Christensen B.M."/>
            <person name="Siba P.M."/>
            <person name="Kazura J.W."/>
            <person name="Serre D."/>
            <person name="Zimmerman P.A."/>
        </authorList>
    </citation>
    <scope>NUCLEOTIDE SEQUENCE</scope>
    <source>
        <strain evidence="1">pt0022</strain>
    </source>
</reference>
<proteinExistence type="predicted"/>
<dbReference type="AlphaFoldDB" id="A0AAF5Q4C8"/>
<reference evidence="1" key="1">
    <citation type="submission" date="2015-03" db="EMBL/GenBank/DDBJ databases">
        <title>Wuchereria bancrofti Genome Sequencing Papua New Guinea Strain.</title>
        <authorList>
            <person name="Small S.T."/>
            <person name="Serre D."/>
            <person name="Zimmerman P.A."/>
        </authorList>
    </citation>
    <scope>NUCLEOTIDE SEQUENCE [LARGE SCALE GENOMIC DNA]</scope>
    <source>
        <strain evidence="1">pt0022</strain>
    </source>
</reference>
<protein>
    <submittedName>
        <fullName evidence="2">Uncharacterized protein</fullName>
    </submittedName>
</protein>
<evidence type="ECO:0000313" key="2">
    <source>
        <dbReference type="WBParaSite" id="mrna-Wban_09597"/>
    </source>
</evidence>
<dbReference type="WBParaSite" id="mrna-Wban_09597">
    <property type="protein sequence ID" value="mrna-Wban_09597"/>
    <property type="gene ID" value="Wban_09597"/>
</dbReference>